<evidence type="ECO:0000313" key="3">
    <source>
        <dbReference type="Proteomes" id="UP000789759"/>
    </source>
</evidence>
<keyword evidence="1" id="KW-0175">Coiled coil</keyword>
<dbReference type="Gene3D" id="4.10.60.10">
    <property type="entry name" value="Zinc finger, CCHC-type"/>
    <property type="match status" value="1"/>
</dbReference>
<reference evidence="2" key="1">
    <citation type="submission" date="2021-06" db="EMBL/GenBank/DDBJ databases">
        <authorList>
            <person name="Kallberg Y."/>
            <person name="Tangrot J."/>
            <person name="Rosling A."/>
        </authorList>
    </citation>
    <scope>NUCLEOTIDE SEQUENCE</scope>
    <source>
        <strain evidence="2">FL966</strain>
    </source>
</reference>
<evidence type="ECO:0000313" key="2">
    <source>
        <dbReference type="EMBL" id="CAG8784661.1"/>
    </source>
</evidence>
<sequence length="641" mass="76083">MYDSMKLISDVYLQESEKDRIENEKKQIEKEKMDLFFNNEIKKLANIIKDKIRIPWATNIIVRKRPSEGRACSHCGALGHTNRMCFLRRFAHNVVNVVGIRKSVKKYFENPKSRLTFCSCCGKIGHNRRSCRVYGRGAGAANCITQNHLRCQFVYYYPYFNNIPYHHVNIPYQYVNILYRQQFMNISQQPFVFYNQNIPKIPKIPRVPKIPRRPRIPNYIATCGCCGNENHNHYDPQCLFQNGIVQPCLNPRLIKLIRELRLWYVKNNRPVPPNIEIQLETILDRMNRNINTHYTKTNDNIFNHFNQLNQRLIIAGKTLDNYNQNLNQINHDINNKFGHVRGSIINLNRNFNTLGKNLNNEFRNINNNINQRFNNFNLNLNGIFDKINTNIDNTNQQINTNFRDFNQRINDLNQNSQRLNNNFDNLFQRINNNNQEIGISINHFNEQINDINQNICSINFDNTRLDNYLPNLENLYTQLITRNNKNFEELLNNLQNDIRTINLNNERLQQYITNFENMQNQLTTTRNNYNLEEAFNNFRNNIREMVFRQLNNNQREILRRIMRINQPKRMSITHRRTINYQLPQIQNTPRIIMAEMQIHSHSGNPLGQAIYNPDSSGSIIYITENIVGNTYELTDDENDNE</sequence>
<dbReference type="EMBL" id="CAJVQA010025035">
    <property type="protein sequence ID" value="CAG8784661.1"/>
    <property type="molecule type" value="Genomic_DNA"/>
</dbReference>
<feature type="coiled-coil region" evidence="1">
    <location>
        <begin position="477"/>
        <end position="528"/>
    </location>
</feature>
<organism evidence="2 3">
    <name type="scientific">Cetraspora pellucida</name>
    <dbReference type="NCBI Taxonomy" id="1433469"/>
    <lineage>
        <taxon>Eukaryota</taxon>
        <taxon>Fungi</taxon>
        <taxon>Fungi incertae sedis</taxon>
        <taxon>Mucoromycota</taxon>
        <taxon>Glomeromycotina</taxon>
        <taxon>Glomeromycetes</taxon>
        <taxon>Diversisporales</taxon>
        <taxon>Gigasporaceae</taxon>
        <taxon>Cetraspora</taxon>
    </lineage>
</organism>
<dbReference type="OrthoDB" id="8026949at2759"/>
<comment type="caution">
    <text evidence="2">The sequence shown here is derived from an EMBL/GenBank/DDBJ whole genome shotgun (WGS) entry which is preliminary data.</text>
</comment>
<accession>A0A9N9JJI9</accession>
<gene>
    <name evidence="2" type="ORF">CPELLU_LOCUS16603</name>
</gene>
<name>A0A9N9JJI9_9GLOM</name>
<keyword evidence="3" id="KW-1185">Reference proteome</keyword>
<dbReference type="AlphaFoldDB" id="A0A9N9JJI9"/>
<feature type="coiled-coil region" evidence="1">
    <location>
        <begin position="11"/>
        <end position="38"/>
    </location>
</feature>
<feature type="coiled-coil region" evidence="1">
    <location>
        <begin position="395"/>
        <end position="436"/>
    </location>
</feature>
<protein>
    <submittedName>
        <fullName evidence="2">9697_t:CDS:1</fullName>
    </submittedName>
</protein>
<proteinExistence type="predicted"/>
<dbReference type="Proteomes" id="UP000789759">
    <property type="component" value="Unassembled WGS sequence"/>
</dbReference>
<evidence type="ECO:0000256" key="1">
    <source>
        <dbReference type="SAM" id="Coils"/>
    </source>
</evidence>